<comment type="catalytic activity">
    <reaction evidence="1 3 4">
        <text>[protein]-peptidylproline (omega=180) = [protein]-peptidylproline (omega=0)</text>
        <dbReference type="Rhea" id="RHEA:16237"/>
        <dbReference type="Rhea" id="RHEA-COMP:10747"/>
        <dbReference type="Rhea" id="RHEA-COMP:10748"/>
        <dbReference type="ChEBI" id="CHEBI:83833"/>
        <dbReference type="ChEBI" id="CHEBI:83834"/>
        <dbReference type="EC" id="5.2.1.8"/>
    </reaction>
</comment>
<keyword evidence="5" id="KW-0732">Signal</keyword>
<comment type="similarity">
    <text evidence="4">Belongs to the FKBP-type PPIase family.</text>
</comment>
<dbReference type="EMBL" id="BMYF01000018">
    <property type="protein sequence ID" value="GHB45335.1"/>
    <property type="molecule type" value="Genomic_DNA"/>
</dbReference>
<evidence type="ECO:0000256" key="4">
    <source>
        <dbReference type="RuleBase" id="RU003915"/>
    </source>
</evidence>
<dbReference type="Pfam" id="PF00254">
    <property type="entry name" value="FKBP_C"/>
    <property type="match status" value="1"/>
</dbReference>
<evidence type="ECO:0000256" key="5">
    <source>
        <dbReference type="SAM" id="SignalP"/>
    </source>
</evidence>
<reference evidence="7" key="1">
    <citation type="journal article" date="2014" name="Int. J. Syst. Evol. Microbiol.">
        <title>Complete genome sequence of Corynebacterium casei LMG S-19264T (=DSM 44701T), isolated from a smear-ripened cheese.</title>
        <authorList>
            <consortium name="US DOE Joint Genome Institute (JGI-PGF)"/>
            <person name="Walter F."/>
            <person name="Albersmeier A."/>
            <person name="Kalinowski J."/>
            <person name="Ruckert C."/>
        </authorList>
    </citation>
    <scope>NUCLEOTIDE SEQUENCE</scope>
    <source>
        <strain evidence="7">KCTC 23224</strain>
    </source>
</reference>
<keyword evidence="8" id="KW-1185">Reference proteome</keyword>
<keyword evidence="2 3" id="KW-0697">Rotamase</keyword>
<comment type="caution">
    <text evidence="7">The sequence shown here is derived from an EMBL/GenBank/DDBJ whole genome shotgun (WGS) entry which is preliminary data.</text>
</comment>
<dbReference type="RefSeq" id="WP_229800646.1">
    <property type="nucleotide sequence ID" value="NZ_BMYF01000018.1"/>
</dbReference>
<feature type="chain" id="PRO_5035162164" description="Peptidyl-prolyl cis-trans isomerase" evidence="5">
    <location>
        <begin position="20"/>
        <end position="317"/>
    </location>
</feature>
<dbReference type="PROSITE" id="PS51257">
    <property type="entry name" value="PROKAR_LIPOPROTEIN"/>
    <property type="match status" value="1"/>
</dbReference>
<evidence type="ECO:0000256" key="2">
    <source>
        <dbReference type="ARBA" id="ARBA00023110"/>
    </source>
</evidence>
<proteinExistence type="inferred from homology"/>
<accession>A0A8J3D0A8</accession>
<organism evidence="7 8">
    <name type="scientific">Mongoliitalea lutea</name>
    <dbReference type="NCBI Taxonomy" id="849756"/>
    <lineage>
        <taxon>Bacteria</taxon>
        <taxon>Pseudomonadati</taxon>
        <taxon>Bacteroidota</taxon>
        <taxon>Cytophagia</taxon>
        <taxon>Cytophagales</taxon>
        <taxon>Cyclobacteriaceae</taxon>
        <taxon>Mongoliitalea</taxon>
    </lineage>
</organism>
<dbReference type="AlphaFoldDB" id="A0A8J3D0A8"/>
<reference evidence="7" key="2">
    <citation type="submission" date="2020-09" db="EMBL/GenBank/DDBJ databases">
        <authorList>
            <person name="Sun Q."/>
            <person name="Kim S."/>
        </authorList>
    </citation>
    <scope>NUCLEOTIDE SEQUENCE</scope>
    <source>
        <strain evidence="7">KCTC 23224</strain>
    </source>
</reference>
<keyword evidence="3 4" id="KW-0413">Isomerase</keyword>
<evidence type="ECO:0000259" key="6">
    <source>
        <dbReference type="PROSITE" id="PS50059"/>
    </source>
</evidence>
<dbReference type="EC" id="5.2.1.8" evidence="4"/>
<evidence type="ECO:0000256" key="1">
    <source>
        <dbReference type="ARBA" id="ARBA00000971"/>
    </source>
</evidence>
<protein>
    <recommendedName>
        <fullName evidence="4">Peptidyl-prolyl cis-trans isomerase</fullName>
        <ecNumber evidence="4">5.2.1.8</ecNumber>
    </recommendedName>
</protein>
<name>A0A8J3D0A8_9BACT</name>
<dbReference type="InterPro" id="IPR046357">
    <property type="entry name" value="PPIase_dom_sf"/>
</dbReference>
<feature type="domain" description="PPIase FKBP-type" evidence="6">
    <location>
        <begin position="73"/>
        <end position="163"/>
    </location>
</feature>
<evidence type="ECO:0000313" key="8">
    <source>
        <dbReference type="Proteomes" id="UP000642809"/>
    </source>
</evidence>
<dbReference type="GO" id="GO:0003755">
    <property type="term" value="F:peptidyl-prolyl cis-trans isomerase activity"/>
    <property type="evidence" value="ECO:0007669"/>
    <property type="project" value="UniProtKB-UniRule"/>
</dbReference>
<evidence type="ECO:0000313" key="7">
    <source>
        <dbReference type="EMBL" id="GHB45335.1"/>
    </source>
</evidence>
<dbReference type="Proteomes" id="UP000642809">
    <property type="component" value="Unassembled WGS sequence"/>
</dbReference>
<evidence type="ECO:0000256" key="3">
    <source>
        <dbReference type="PROSITE-ProRule" id="PRU00277"/>
    </source>
</evidence>
<sequence>MKKVWTSLVALMVMSWMSACINSESELEIAIERDMKILRDFLERNNIDALETQLGYFYRKVESNESGQQIVNNNILGVYYEIRTIDGQLIDTHLDENKPPRLYAHSELGLVPRGINFSSGIAREGETLELFIPSHLAYGGYSFQQLIQPNSNLVVRIKFAKIYSQAQINEMEEQIIEKFITENEFEDFQKTSAGMYIRTVKEGSGVREGEGGSLVRFNYSIAQIDVNNPFANLPTGANSFQIRIGNQENQAFLNLSMLGVKVDQEIEVILPSRLGFGATTQVFPFAIRQDLFSRGLLPELARPFEPLLFKARIVSIN</sequence>
<dbReference type="InterPro" id="IPR001179">
    <property type="entry name" value="PPIase_FKBP_dom"/>
</dbReference>
<dbReference type="Gene3D" id="3.10.50.40">
    <property type="match status" value="2"/>
</dbReference>
<dbReference type="SUPFAM" id="SSF54534">
    <property type="entry name" value="FKBP-like"/>
    <property type="match status" value="2"/>
</dbReference>
<feature type="signal peptide" evidence="5">
    <location>
        <begin position="1"/>
        <end position="19"/>
    </location>
</feature>
<gene>
    <name evidence="7" type="ORF">GCM10008106_27890</name>
</gene>
<dbReference type="PROSITE" id="PS50059">
    <property type="entry name" value="FKBP_PPIASE"/>
    <property type="match status" value="1"/>
</dbReference>